<reference evidence="1 2" key="2">
    <citation type="journal article" date="2012" name="PLoS ONE">
        <title>An ancient pathway combining carbon dioxide fixation with the generation and utilization of a sodium ion gradient for ATP synthesis.</title>
        <authorList>
            <person name="Poehlein A."/>
            <person name="Schmidt S."/>
            <person name="Kaster A.K."/>
            <person name="Goenrich M."/>
            <person name="Vollmers J."/>
            <person name="Thurmer A."/>
            <person name="Bertsch J."/>
            <person name="Schuchmann K."/>
            <person name="Voigt B."/>
            <person name="Hecker M."/>
            <person name="Daniel R."/>
            <person name="Thauer R.K."/>
            <person name="Gottschalk G."/>
            <person name="Muller V."/>
        </authorList>
    </citation>
    <scope>NUCLEOTIDE SEQUENCE [LARGE SCALE GENOMIC DNA]</scope>
    <source>
        <strain evidence="2">ATCC 29683 / DSM 1030 / JCM 2381 / KCTC 1655 / WB1</strain>
    </source>
</reference>
<sequence>MSVVETTIEIYRSAYLIKKDYPFEVTITDDIYSERLKLCHTKSDEDQVKAMANDLNNRSSLLVFPNETDITFKLLIHESQFDPPGIYSQTILYEYSRMIDYFELMEKHGIFNLREAKIPEHQCFNFLADIRAEFHCNTLLNNLMNLDQKDLVSNYLCQLVPEFETFLNHDLSEHMADLATFFGYYLAIKNDIRFELSLPDYLKRQPVHKLLAILEDNIANDSIYDKIEAINEEYLDFVNNSSKNPQEYEHLHQCGHCH</sequence>
<name>H6LIL7_ACEWD</name>
<reference evidence="2" key="1">
    <citation type="submission" date="2011-07" db="EMBL/GenBank/DDBJ databases">
        <title>Complete genome sequence of Acetobacterium woodii.</title>
        <authorList>
            <person name="Poehlein A."/>
            <person name="Schmidt S."/>
            <person name="Kaster A.-K."/>
            <person name="Goenrich M."/>
            <person name="Vollmers J."/>
            <person name="Thuermer A."/>
            <person name="Gottschalk G."/>
            <person name="Thauer R.K."/>
            <person name="Daniel R."/>
            <person name="Mueller V."/>
        </authorList>
    </citation>
    <scope>NUCLEOTIDE SEQUENCE [LARGE SCALE GENOMIC DNA]</scope>
    <source>
        <strain evidence="2">ATCC 29683 / DSM 1030 / JCM 2381 / KCTC 1655 / WB1</strain>
    </source>
</reference>
<dbReference type="Proteomes" id="UP000007177">
    <property type="component" value="Chromosome"/>
</dbReference>
<organism evidence="1 2">
    <name type="scientific">Acetobacterium woodii (strain ATCC 29683 / DSM 1030 / JCM 2381 / KCTC 1655 / WB1)</name>
    <dbReference type="NCBI Taxonomy" id="931626"/>
    <lineage>
        <taxon>Bacteria</taxon>
        <taxon>Bacillati</taxon>
        <taxon>Bacillota</taxon>
        <taxon>Clostridia</taxon>
        <taxon>Eubacteriales</taxon>
        <taxon>Eubacteriaceae</taxon>
        <taxon>Acetobacterium</taxon>
    </lineage>
</organism>
<gene>
    <name evidence="1" type="ordered locus">Awo_c18110</name>
</gene>
<dbReference type="AlphaFoldDB" id="H6LIL7"/>
<evidence type="ECO:0000313" key="2">
    <source>
        <dbReference type="Proteomes" id="UP000007177"/>
    </source>
</evidence>
<dbReference type="EMBL" id="CP002987">
    <property type="protein sequence ID" value="AFA48591.1"/>
    <property type="molecule type" value="Genomic_DNA"/>
</dbReference>
<dbReference type="KEGG" id="awo:Awo_c18110"/>
<proteinExistence type="predicted"/>
<keyword evidence="2" id="KW-1185">Reference proteome</keyword>
<dbReference type="OrthoDB" id="1777518at2"/>
<dbReference type="HOGENOM" id="CLU_1076143_0_0_9"/>
<accession>H6LIL7</accession>
<protein>
    <submittedName>
        <fullName evidence="1">Uncharacterized protein</fullName>
    </submittedName>
</protein>
<evidence type="ECO:0000313" key="1">
    <source>
        <dbReference type="EMBL" id="AFA48591.1"/>
    </source>
</evidence>
<dbReference type="RefSeq" id="WP_014356191.1">
    <property type="nucleotide sequence ID" value="NC_016894.1"/>
</dbReference>